<dbReference type="SUPFAM" id="SSF48097">
    <property type="entry name" value="Regulator of G-protein signaling, RGS"/>
    <property type="match status" value="1"/>
</dbReference>
<protein>
    <recommendedName>
        <fullName evidence="2">RGS domain-containing protein</fullName>
    </recommendedName>
</protein>
<dbReference type="InterPro" id="IPR036305">
    <property type="entry name" value="RGS_sf"/>
</dbReference>
<evidence type="ECO:0000259" key="2">
    <source>
        <dbReference type="PROSITE" id="PS50132"/>
    </source>
</evidence>
<sequence length="360" mass="41903">MNVNLTPPPNKLLSVIKAQTMFNCARGVDGREEKLIGLKEKCFYLKSNSDKNRRNDFFVSSPRRMDRDQLQEVLLHRRRKAAEIELNKRRGAPQLLSLRSTQPARSSSLRTRNHRRTESLERQPHLENIISNPKQSPSVNDMRPLRPGSNLPLVKSNISRRWLMGKIKNSVTPNKSKRLETKECQANVRDIKKSPSFRSLSKLGQGNLNSSMLNLLQRSQHKQNTERIMKKISEDSSLHPSDLLKKVLQNKDACNAFRNYLEREHSEENIDFWKEVEKYREKPKLTLAEKIFNSYVVENAPKEVIVICPVILYNISQVTLLIKIVTLTLFYNIAPINLNAVPKRLNLQFIYLFIEYLQQF</sequence>
<evidence type="ECO:0000256" key="1">
    <source>
        <dbReference type="SAM" id="MobiDB-lite"/>
    </source>
</evidence>
<dbReference type="PROSITE" id="PS50132">
    <property type="entry name" value="RGS"/>
    <property type="match status" value="1"/>
</dbReference>
<feature type="region of interest" description="Disordered" evidence="1">
    <location>
        <begin position="93"/>
        <end position="152"/>
    </location>
</feature>
<evidence type="ECO:0000313" key="3">
    <source>
        <dbReference type="EMBL" id="CAK8673811.1"/>
    </source>
</evidence>
<feature type="compositionally biased region" description="Basic and acidic residues" evidence="1">
    <location>
        <begin position="116"/>
        <end position="125"/>
    </location>
</feature>
<accession>A0ABP0F268</accession>
<reference evidence="3 4" key="1">
    <citation type="submission" date="2024-02" db="EMBL/GenBank/DDBJ databases">
        <authorList>
            <person name="Daric V."/>
            <person name="Darras S."/>
        </authorList>
    </citation>
    <scope>NUCLEOTIDE SEQUENCE [LARGE SCALE GENOMIC DNA]</scope>
</reference>
<dbReference type="InterPro" id="IPR016137">
    <property type="entry name" value="RGS"/>
</dbReference>
<feature type="compositionally biased region" description="Polar residues" evidence="1">
    <location>
        <begin position="129"/>
        <end position="139"/>
    </location>
</feature>
<organism evidence="3 4">
    <name type="scientific">Clavelina lepadiformis</name>
    <name type="common">Light-bulb sea squirt</name>
    <name type="synonym">Ascidia lepadiformis</name>
    <dbReference type="NCBI Taxonomy" id="159417"/>
    <lineage>
        <taxon>Eukaryota</taxon>
        <taxon>Metazoa</taxon>
        <taxon>Chordata</taxon>
        <taxon>Tunicata</taxon>
        <taxon>Ascidiacea</taxon>
        <taxon>Aplousobranchia</taxon>
        <taxon>Clavelinidae</taxon>
        <taxon>Clavelina</taxon>
    </lineage>
</organism>
<feature type="compositionally biased region" description="Polar residues" evidence="1">
    <location>
        <begin position="97"/>
        <end position="110"/>
    </location>
</feature>
<comment type="caution">
    <text evidence="3">The sequence shown here is derived from an EMBL/GenBank/DDBJ whole genome shotgun (WGS) entry which is preliminary data.</text>
</comment>
<feature type="domain" description="RGS" evidence="2">
    <location>
        <begin position="243"/>
        <end position="304"/>
    </location>
</feature>
<dbReference type="CDD" id="cd07440">
    <property type="entry name" value="RGS"/>
    <property type="match status" value="1"/>
</dbReference>
<dbReference type="InterPro" id="IPR044926">
    <property type="entry name" value="RGS_subdomain_2"/>
</dbReference>
<dbReference type="SMART" id="SM00315">
    <property type="entry name" value="RGS"/>
    <property type="match status" value="1"/>
</dbReference>
<dbReference type="PANTHER" id="PTHR10845:SF192">
    <property type="entry name" value="DOUBLE HIT, ISOFORM B"/>
    <property type="match status" value="1"/>
</dbReference>
<name>A0ABP0F268_CLALP</name>
<gene>
    <name evidence="3" type="ORF">CVLEPA_LOCUS3561</name>
</gene>
<proteinExistence type="predicted"/>
<evidence type="ECO:0000313" key="4">
    <source>
        <dbReference type="Proteomes" id="UP001642483"/>
    </source>
</evidence>
<dbReference type="Proteomes" id="UP001642483">
    <property type="component" value="Unassembled WGS sequence"/>
</dbReference>
<dbReference type="PANTHER" id="PTHR10845">
    <property type="entry name" value="REGULATOR OF G PROTEIN SIGNALING"/>
    <property type="match status" value="1"/>
</dbReference>
<dbReference type="Pfam" id="PF00615">
    <property type="entry name" value="RGS"/>
    <property type="match status" value="1"/>
</dbReference>
<keyword evidence="4" id="KW-1185">Reference proteome</keyword>
<dbReference type="EMBL" id="CAWYQH010000002">
    <property type="protein sequence ID" value="CAK8673811.1"/>
    <property type="molecule type" value="Genomic_DNA"/>
</dbReference>
<dbReference type="Gene3D" id="1.10.167.10">
    <property type="entry name" value="Regulator of G-protein Signalling 4, domain 2"/>
    <property type="match status" value="1"/>
</dbReference>